<dbReference type="InterPro" id="IPR051929">
    <property type="entry name" value="VirAsm_ModProt"/>
</dbReference>
<keyword evidence="2" id="KW-0479">Metal-binding</keyword>
<evidence type="ECO:0000256" key="2">
    <source>
        <dbReference type="ARBA" id="ARBA00022723"/>
    </source>
</evidence>
<accession>A0A1R4HFR8</accession>
<dbReference type="SMART" id="SM00232">
    <property type="entry name" value="JAB_MPN"/>
    <property type="match status" value="1"/>
</dbReference>
<dbReference type="CDD" id="cd08070">
    <property type="entry name" value="MPN_like"/>
    <property type="match status" value="1"/>
</dbReference>
<evidence type="ECO:0000256" key="3">
    <source>
        <dbReference type="ARBA" id="ARBA00022801"/>
    </source>
</evidence>
<reference evidence="8" key="1">
    <citation type="submission" date="2017-02" db="EMBL/GenBank/DDBJ databases">
        <authorList>
            <person name="Daims H."/>
        </authorList>
    </citation>
    <scope>NUCLEOTIDE SEQUENCE [LARGE SCALE GENOMIC DNA]</scope>
</reference>
<proteinExistence type="predicted"/>
<dbReference type="InterPro" id="IPR028090">
    <property type="entry name" value="JAB_dom_prok"/>
</dbReference>
<feature type="domain" description="MPN" evidence="6">
    <location>
        <begin position="6"/>
        <end position="128"/>
    </location>
</feature>
<dbReference type="SUPFAM" id="SSF102712">
    <property type="entry name" value="JAB1/MPN domain"/>
    <property type="match status" value="1"/>
</dbReference>
<evidence type="ECO:0000313" key="8">
    <source>
        <dbReference type="Proteomes" id="UP000195442"/>
    </source>
</evidence>
<dbReference type="Pfam" id="PF14464">
    <property type="entry name" value="Prok-JAB"/>
    <property type="match status" value="1"/>
</dbReference>
<keyword evidence="1" id="KW-0645">Protease</keyword>
<protein>
    <submittedName>
        <fullName evidence="7">Mov34/MPN/PAD-1 family protein</fullName>
    </submittedName>
</protein>
<evidence type="ECO:0000256" key="1">
    <source>
        <dbReference type="ARBA" id="ARBA00022670"/>
    </source>
</evidence>
<organism evidence="7 8">
    <name type="scientific">Crenothrix polyspora</name>
    <dbReference type="NCBI Taxonomy" id="360316"/>
    <lineage>
        <taxon>Bacteria</taxon>
        <taxon>Pseudomonadati</taxon>
        <taxon>Pseudomonadota</taxon>
        <taxon>Gammaproteobacteria</taxon>
        <taxon>Methylococcales</taxon>
        <taxon>Crenotrichaceae</taxon>
        <taxon>Crenothrix</taxon>
    </lineage>
</organism>
<dbReference type="AlphaFoldDB" id="A0A1R4HFR8"/>
<sequence>MLASEIQISRKLTNELLHLAQISPNDEICGLVSAKDNQPVRCYPIKNVATQPQQQFLLDAEQHIAAMKTMREHGEALFAIYHSHPTSPAIPSTTDLELANYEDALYLIISLNTKGVLEMRGFKIHQKTAEEVVLTLADEG</sequence>
<evidence type="ECO:0000259" key="6">
    <source>
        <dbReference type="PROSITE" id="PS50249"/>
    </source>
</evidence>
<dbReference type="InterPro" id="IPR000555">
    <property type="entry name" value="JAMM/MPN+_dom"/>
</dbReference>
<keyword evidence="3" id="KW-0378">Hydrolase</keyword>
<dbReference type="PANTHER" id="PTHR34858:SF1">
    <property type="entry name" value="CYSO-CYSTEINE PEPTIDASE"/>
    <property type="match status" value="1"/>
</dbReference>
<dbReference type="PANTHER" id="PTHR34858">
    <property type="entry name" value="CYSO-CYSTEINE PEPTIDASE"/>
    <property type="match status" value="1"/>
</dbReference>
<dbReference type="RefSeq" id="WP_087148048.1">
    <property type="nucleotide sequence ID" value="NZ_FUKJ01000398.1"/>
</dbReference>
<dbReference type="Proteomes" id="UP000195442">
    <property type="component" value="Unassembled WGS sequence"/>
</dbReference>
<dbReference type="GO" id="GO:0008235">
    <property type="term" value="F:metalloexopeptidase activity"/>
    <property type="evidence" value="ECO:0007669"/>
    <property type="project" value="TreeGrafter"/>
</dbReference>
<dbReference type="GO" id="GO:0006508">
    <property type="term" value="P:proteolysis"/>
    <property type="evidence" value="ECO:0007669"/>
    <property type="project" value="UniProtKB-KW"/>
</dbReference>
<evidence type="ECO:0000256" key="5">
    <source>
        <dbReference type="ARBA" id="ARBA00023049"/>
    </source>
</evidence>
<dbReference type="PROSITE" id="PS50249">
    <property type="entry name" value="MPN"/>
    <property type="match status" value="1"/>
</dbReference>
<keyword evidence="4" id="KW-0862">Zinc</keyword>
<keyword evidence="5" id="KW-0482">Metalloprotease</keyword>
<dbReference type="OrthoDB" id="9802958at2"/>
<dbReference type="EMBL" id="FUKJ01000398">
    <property type="protein sequence ID" value="SJM95075.1"/>
    <property type="molecule type" value="Genomic_DNA"/>
</dbReference>
<dbReference type="InterPro" id="IPR037518">
    <property type="entry name" value="MPN"/>
</dbReference>
<dbReference type="GO" id="GO:0008270">
    <property type="term" value="F:zinc ion binding"/>
    <property type="evidence" value="ECO:0007669"/>
    <property type="project" value="TreeGrafter"/>
</dbReference>
<dbReference type="Gene3D" id="3.40.140.10">
    <property type="entry name" value="Cytidine Deaminase, domain 2"/>
    <property type="match status" value="1"/>
</dbReference>
<keyword evidence="8" id="KW-1185">Reference proteome</keyword>
<name>A0A1R4HFR8_9GAMM</name>
<evidence type="ECO:0000313" key="7">
    <source>
        <dbReference type="EMBL" id="SJM95075.1"/>
    </source>
</evidence>
<evidence type="ECO:0000256" key="4">
    <source>
        <dbReference type="ARBA" id="ARBA00022833"/>
    </source>
</evidence>
<gene>
    <name evidence="7" type="ORF">CRENPOLYSF2_4570003</name>
</gene>